<dbReference type="Proteomes" id="UP000886998">
    <property type="component" value="Unassembled WGS sequence"/>
</dbReference>
<dbReference type="AlphaFoldDB" id="A0A8X6XVW3"/>
<feature type="compositionally biased region" description="Polar residues" evidence="1">
    <location>
        <begin position="68"/>
        <end position="84"/>
    </location>
</feature>
<accession>A0A8X6XVW3</accession>
<keyword evidence="3" id="KW-1185">Reference proteome</keyword>
<name>A0A8X6XVW3_9ARAC</name>
<feature type="region of interest" description="Disordered" evidence="1">
    <location>
        <begin position="1"/>
        <end position="101"/>
    </location>
</feature>
<dbReference type="EMBL" id="BMAV01013494">
    <property type="protein sequence ID" value="GFY61208.1"/>
    <property type="molecule type" value="Genomic_DNA"/>
</dbReference>
<protein>
    <submittedName>
        <fullName evidence="2">Uncharacterized protein</fullName>
    </submittedName>
</protein>
<dbReference type="OrthoDB" id="10595730at2759"/>
<gene>
    <name evidence="2" type="ORF">TNIN_388121</name>
</gene>
<evidence type="ECO:0000313" key="2">
    <source>
        <dbReference type="EMBL" id="GFY61208.1"/>
    </source>
</evidence>
<evidence type="ECO:0000256" key="1">
    <source>
        <dbReference type="SAM" id="MobiDB-lite"/>
    </source>
</evidence>
<organism evidence="2 3">
    <name type="scientific">Trichonephila inaurata madagascariensis</name>
    <dbReference type="NCBI Taxonomy" id="2747483"/>
    <lineage>
        <taxon>Eukaryota</taxon>
        <taxon>Metazoa</taxon>
        <taxon>Ecdysozoa</taxon>
        <taxon>Arthropoda</taxon>
        <taxon>Chelicerata</taxon>
        <taxon>Arachnida</taxon>
        <taxon>Araneae</taxon>
        <taxon>Araneomorphae</taxon>
        <taxon>Entelegynae</taxon>
        <taxon>Araneoidea</taxon>
        <taxon>Nephilidae</taxon>
        <taxon>Trichonephila</taxon>
        <taxon>Trichonephila inaurata</taxon>
    </lineage>
</organism>
<sequence length="101" mass="11381">MPSHFVVGRLLHQEKPPGNYKFNKRRVPSSIHSGPSTRKRTRRAEVNGRHILSREPSLYPTRTAEVNKGQTQSRKSNPCSSRGAVTTEGRPERSSPYGLRS</sequence>
<proteinExistence type="predicted"/>
<evidence type="ECO:0000313" key="3">
    <source>
        <dbReference type="Proteomes" id="UP000886998"/>
    </source>
</evidence>
<comment type="caution">
    <text evidence="2">The sequence shown here is derived from an EMBL/GenBank/DDBJ whole genome shotgun (WGS) entry which is preliminary data.</text>
</comment>
<reference evidence="2" key="1">
    <citation type="submission" date="2020-08" db="EMBL/GenBank/DDBJ databases">
        <title>Multicomponent nature underlies the extraordinary mechanical properties of spider dragline silk.</title>
        <authorList>
            <person name="Kono N."/>
            <person name="Nakamura H."/>
            <person name="Mori M."/>
            <person name="Yoshida Y."/>
            <person name="Ohtoshi R."/>
            <person name="Malay A.D."/>
            <person name="Moran D.A.P."/>
            <person name="Tomita M."/>
            <person name="Numata K."/>
            <person name="Arakawa K."/>
        </authorList>
    </citation>
    <scope>NUCLEOTIDE SEQUENCE</scope>
</reference>